<accession>A0A1A7PWD2</accession>
<reference evidence="2 3" key="1">
    <citation type="submission" date="2014-11" db="EMBL/GenBank/DDBJ databases">
        <title>Pan-genome of Gallibacterium spp.</title>
        <authorList>
            <person name="Kudirkiene E."/>
            <person name="Bojesen A.M."/>
        </authorList>
    </citation>
    <scope>NUCLEOTIDE SEQUENCE [LARGE SCALE GENOMIC DNA]</scope>
    <source>
        <strain evidence="2 3">59/S3/89</strain>
    </source>
</reference>
<feature type="transmembrane region" description="Helical" evidence="1">
    <location>
        <begin position="12"/>
        <end position="30"/>
    </location>
</feature>
<gene>
    <name evidence="2" type="ORF">QV06_00320</name>
</gene>
<dbReference type="NCBIfam" id="TIGR02112">
    <property type="entry name" value="cyd_oper_ybgE"/>
    <property type="match status" value="1"/>
</dbReference>
<keyword evidence="1" id="KW-1133">Transmembrane helix</keyword>
<evidence type="ECO:0000313" key="2">
    <source>
        <dbReference type="EMBL" id="OBX06032.1"/>
    </source>
</evidence>
<evidence type="ECO:0000256" key="1">
    <source>
        <dbReference type="SAM" id="Phobius"/>
    </source>
</evidence>
<dbReference type="InterPro" id="IPR011846">
    <property type="entry name" value="Cyd_oper_YbgE"/>
</dbReference>
<protein>
    <submittedName>
        <fullName evidence="2">Cytochrome bd biosynthesis protein</fullName>
    </submittedName>
</protein>
<keyword evidence="1" id="KW-0812">Transmembrane</keyword>
<feature type="transmembrane region" description="Helical" evidence="1">
    <location>
        <begin position="72"/>
        <end position="95"/>
    </location>
</feature>
<sequence>MIQSLYQLTNKGSLRALSFILAVVLTASIFTHTERFALNLGGISPIYTLIIFWSVVTLWIHGFGLEIYRAIWRLLFLPLIAYVIAIIGLGVIYFLV</sequence>
<dbReference type="Pfam" id="PF09600">
    <property type="entry name" value="Cyd_oper_YbgE"/>
    <property type="match status" value="1"/>
</dbReference>
<dbReference type="Proteomes" id="UP000092626">
    <property type="component" value="Unassembled WGS sequence"/>
</dbReference>
<proteinExistence type="predicted"/>
<evidence type="ECO:0000313" key="3">
    <source>
        <dbReference type="Proteomes" id="UP000092626"/>
    </source>
</evidence>
<dbReference type="AlphaFoldDB" id="A0A1A7PWD2"/>
<dbReference type="EMBL" id="JTJR01000001">
    <property type="protein sequence ID" value="OBX06032.1"/>
    <property type="molecule type" value="Genomic_DNA"/>
</dbReference>
<dbReference type="RefSeq" id="WP_065236423.1">
    <property type="nucleotide sequence ID" value="NZ_JTJR01000001.1"/>
</dbReference>
<comment type="caution">
    <text evidence="2">The sequence shown here is derived from an EMBL/GenBank/DDBJ whole genome shotgun (WGS) entry which is preliminary data.</text>
</comment>
<name>A0A1A7PWD2_9PAST</name>
<organism evidence="2 3">
    <name type="scientific">Gallibacterium genomosp. 3</name>
    <dbReference type="NCBI Taxonomy" id="505345"/>
    <lineage>
        <taxon>Bacteria</taxon>
        <taxon>Pseudomonadati</taxon>
        <taxon>Pseudomonadota</taxon>
        <taxon>Gammaproteobacteria</taxon>
        <taxon>Pasteurellales</taxon>
        <taxon>Pasteurellaceae</taxon>
        <taxon>Gallibacterium</taxon>
    </lineage>
</organism>
<dbReference type="STRING" id="505345.QV06_00320"/>
<keyword evidence="1" id="KW-0472">Membrane</keyword>
<dbReference type="PATRIC" id="fig|505345.6.peg.64"/>
<feature type="transmembrane region" description="Helical" evidence="1">
    <location>
        <begin position="36"/>
        <end position="60"/>
    </location>
</feature>